<reference evidence="2" key="1">
    <citation type="submission" date="2016-11" db="EMBL/GenBank/DDBJ databases">
        <authorList>
            <person name="Varghese N."/>
            <person name="Submissions S."/>
        </authorList>
    </citation>
    <scope>NUCLEOTIDE SEQUENCE [LARGE SCALE GENOMIC DNA]</scope>
    <source>
        <strain evidence="2">DSM 24579</strain>
    </source>
</reference>
<dbReference type="RefSeq" id="WP_072879515.1">
    <property type="nucleotide sequence ID" value="NZ_FQVT01000005.1"/>
</dbReference>
<dbReference type="EMBL" id="FQVT01000005">
    <property type="protein sequence ID" value="SHG17166.1"/>
    <property type="molecule type" value="Genomic_DNA"/>
</dbReference>
<proteinExistence type="predicted"/>
<gene>
    <name evidence="1" type="ORF">SAMN05444483_105215</name>
</gene>
<evidence type="ECO:0000313" key="2">
    <source>
        <dbReference type="Proteomes" id="UP000183945"/>
    </source>
</evidence>
<sequence>MTQANLDSFSTSYMYKMDNVLYEIYDNDGILKNQEFAPWKTEVIASLETAEFIDAINDNYVLTQKGREVINCDSLVYYHREKRASRKNAAREQRTFLEKLFLRMGANF</sequence>
<protein>
    <submittedName>
        <fullName evidence="1">Uncharacterized protein</fullName>
    </submittedName>
</protein>
<evidence type="ECO:0000313" key="1">
    <source>
        <dbReference type="EMBL" id="SHG17166.1"/>
    </source>
</evidence>
<dbReference type="AlphaFoldDB" id="A0A1M5HMH3"/>
<keyword evidence="2" id="KW-1185">Reference proteome</keyword>
<accession>A0A1M5HMH3</accession>
<name>A0A1M5HMH3_SALEC</name>
<dbReference type="Proteomes" id="UP000183945">
    <property type="component" value="Unassembled WGS sequence"/>
</dbReference>
<organism evidence="1 2">
    <name type="scientific">Salegentibacter echinorum</name>
    <dbReference type="NCBI Taxonomy" id="1073325"/>
    <lineage>
        <taxon>Bacteria</taxon>
        <taxon>Pseudomonadati</taxon>
        <taxon>Bacteroidota</taxon>
        <taxon>Flavobacteriia</taxon>
        <taxon>Flavobacteriales</taxon>
        <taxon>Flavobacteriaceae</taxon>
        <taxon>Salegentibacter</taxon>
    </lineage>
</organism>
<dbReference type="OrthoDB" id="1443179at2"/>